<dbReference type="CDD" id="cd07377">
    <property type="entry name" value="WHTH_GntR"/>
    <property type="match status" value="1"/>
</dbReference>
<dbReference type="InterPro" id="IPR011711">
    <property type="entry name" value="GntR_C"/>
</dbReference>
<dbReference type="Proteomes" id="UP000193355">
    <property type="component" value="Unassembled WGS sequence"/>
</dbReference>
<dbReference type="SUPFAM" id="SSF46785">
    <property type="entry name" value="Winged helix' DNA-binding domain"/>
    <property type="match status" value="1"/>
</dbReference>
<accession>A0A1X7KPZ4</accession>
<keyword evidence="6" id="KW-1185">Reference proteome</keyword>
<evidence type="ECO:0000256" key="3">
    <source>
        <dbReference type="ARBA" id="ARBA00023163"/>
    </source>
</evidence>
<protein>
    <submittedName>
        <fullName evidence="5">Transcriptional regulator, GntR family</fullName>
    </submittedName>
</protein>
<dbReference type="InterPro" id="IPR036390">
    <property type="entry name" value="WH_DNA-bd_sf"/>
</dbReference>
<dbReference type="GO" id="GO:0003677">
    <property type="term" value="F:DNA binding"/>
    <property type="evidence" value="ECO:0007669"/>
    <property type="project" value="UniProtKB-KW"/>
</dbReference>
<dbReference type="EMBL" id="FXBB01000032">
    <property type="protein sequence ID" value="SMG42789.1"/>
    <property type="molecule type" value="Genomic_DNA"/>
</dbReference>
<organism evidence="5 6">
    <name type="scientific">Dethiosulfovibrio salsuginis</name>
    <dbReference type="NCBI Taxonomy" id="561720"/>
    <lineage>
        <taxon>Bacteria</taxon>
        <taxon>Thermotogati</taxon>
        <taxon>Synergistota</taxon>
        <taxon>Synergistia</taxon>
        <taxon>Synergistales</taxon>
        <taxon>Dethiosulfovibrionaceae</taxon>
        <taxon>Dethiosulfovibrio</taxon>
    </lineage>
</organism>
<dbReference type="SMART" id="SM00345">
    <property type="entry name" value="HTH_GNTR"/>
    <property type="match status" value="1"/>
</dbReference>
<dbReference type="PANTHER" id="PTHR43537:SF41">
    <property type="entry name" value="TRANSCRIPTIONAL REGULATORY PROTEIN"/>
    <property type="match status" value="1"/>
</dbReference>
<keyword evidence="3" id="KW-0804">Transcription</keyword>
<evidence type="ECO:0000256" key="2">
    <source>
        <dbReference type="ARBA" id="ARBA00023125"/>
    </source>
</evidence>
<gene>
    <name evidence="5" type="ORF">SAMN06275492_1325</name>
</gene>
<evidence type="ECO:0000313" key="6">
    <source>
        <dbReference type="Proteomes" id="UP000193355"/>
    </source>
</evidence>
<dbReference type="OrthoDB" id="2928at2"/>
<sequence>MVLKNKNSSEISPTNKEKIYSAIKEKILSGKLQGGHQIRAAEVAKNYGVSGTPVREALIQLEGEGYVIYEPYKGAIVKSISKKEVQEIFKIRAVLECMAMETALKRMTSEEFREAMALAEKGLNESDPAMLSTINWDFHSYIYQKADMPNLLGLINSIRAPMMRYVRIYHQTVDLKEHNHKHLEIVKAGMDGEPEKAAAILKKNLEKACEKIELFLAD</sequence>
<dbReference type="InterPro" id="IPR000524">
    <property type="entry name" value="Tscrpt_reg_HTH_GntR"/>
</dbReference>
<proteinExistence type="predicted"/>
<dbReference type="PROSITE" id="PS50949">
    <property type="entry name" value="HTH_GNTR"/>
    <property type="match status" value="1"/>
</dbReference>
<dbReference type="GO" id="GO:0003700">
    <property type="term" value="F:DNA-binding transcription factor activity"/>
    <property type="evidence" value="ECO:0007669"/>
    <property type="project" value="InterPro"/>
</dbReference>
<dbReference type="Pfam" id="PF07729">
    <property type="entry name" value="FCD"/>
    <property type="match status" value="1"/>
</dbReference>
<evidence type="ECO:0000259" key="4">
    <source>
        <dbReference type="PROSITE" id="PS50949"/>
    </source>
</evidence>
<reference evidence="6" key="1">
    <citation type="submission" date="2017-04" db="EMBL/GenBank/DDBJ databases">
        <authorList>
            <person name="Varghese N."/>
            <person name="Submissions S."/>
        </authorList>
    </citation>
    <scope>NUCLEOTIDE SEQUENCE [LARGE SCALE GENOMIC DNA]</scope>
    <source>
        <strain evidence="6">USBA 82</strain>
    </source>
</reference>
<dbReference type="Gene3D" id="1.20.120.530">
    <property type="entry name" value="GntR ligand-binding domain-like"/>
    <property type="match status" value="1"/>
</dbReference>
<dbReference type="STRING" id="561720.SAMN06275492_1325"/>
<keyword evidence="1" id="KW-0805">Transcription regulation</keyword>
<evidence type="ECO:0000313" key="5">
    <source>
        <dbReference type="EMBL" id="SMG42789.1"/>
    </source>
</evidence>
<dbReference type="PANTHER" id="PTHR43537">
    <property type="entry name" value="TRANSCRIPTIONAL REGULATOR, GNTR FAMILY"/>
    <property type="match status" value="1"/>
</dbReference>
<keyword evidence="2" id="KW-0238">DNA-binding</keyword>
<dbReference type="InterPro" id="IPR008920">
    <property type="entry name" value="TF_FadR/GntR_C"/>
</dbReference>
<dbReference type="AlphaFoldDB" id="A0A1X7KPZ4"/>
<evidence type="ECO:0000256" key="1">
    <source>
        <dbReference type="ARBA" id="ARBA00023015"/>
    </source>
</evidence>
<dbReference type="SUPFAM" id="SSF48008">
    <property type="entry name" value="GntR ligand-binding domain-like"/>
    <property type="match status" value="1"/>
</dbReference>
<dbReference type="Gene3D" id="1.10.10.10">
    <property type="entry name" value="Winged helix-like DNA-binding domain superfamily/Winged helix DNA-binding domain"/>
    <property type="match status" value="1"/>
</dbReference>
<dbReference type="SMART" id="SM00895">
    <property type="entry name" value="FCD"/>
    <property type="match status" value="1"/>
</dbReference>
<dbReference type="Pfam" id="PF00392">
    <property type="entry name" value="GntR"/>
    <property type="match status" value="1"/>
</dbReference>
<feature type="domain" description="HTH gntR-type" evidence="4">
    <location>
        <begin position="13"/>
        <end position="80"/>
    </location>
</feature>
<dbReference type="InterPro" id="IPR036388">
    <property type="entry name" value="WH-like_DNA-bd_sf"/>
</dbReference>
<name>A0A1X7KPZ4_9BACT</name>